<dbReference type="OrthoDB" id="9795032at2"/>
<dbReference type="GO" id="GO:0046872">
    <property type="term" value="F:metal ion binding"/>
    <property type="evidence" value="ECO:0007669"/>
    <property type="project" value="UniProtKB-KW"/>
</dbReference>
<evidence type="ECO:0000256" key="1">
    <source>
        <dbReference type="ARBA" id="ARBA00022714"/>
    </source>
</evidence>
<name>A0A5J6MDK6_9PROT</name>
<keyword evidence="2" id="KW-0479">Metal-binding</keyword>
<dbReference type="EMBL" id="CP042906">
    <property type="protein sequence ID" value="QEX15513.1"/>
    <property type="molecule type" value="Genomic_DNA"/>
</dbReference>
<dbReference type="SMART" id="SM00704">
    <property type="entry name" value="ZnF_CDGSH"/>
    <property type="match status" value="2"/>
</dbReference>
<dbReference type="Gene3D" id="3.40.5.90">
    <property type="entry name" value="CDGSH iron-sulfur domain, mitoNEET-type"/>
    <property type="match status" value="2"/>
</dbReference>
<dbReference type="InterPro" id="IPR042216">
    <property type="entry name" value="MitoNEET_CISD"/>
</dbReference>
<keyword evidence="7" id="KW-1185">Reference proteome</keyword>
<dbReference type="AlphaFoldDB" id="A0A5J6MDK6"/>
<accession>A0A5J6MDK6</accession>
<evidence type="ECO:0000259" key="5">
    <source>
        <dbReference type="SMART" id="SM00704"/>
    </source>
</evidence>
<organism evidence="6 7">
    <name type="scientific">Hypericibacter terrae</name>
    <dbReference type="NCBI Taxonomy" id="2602015"/>
    <lineage>
        <taxon>Bacteria</taxon>
        <taxon>Pseudomonadati</taxon>
        <taxon>Pseudomonadota</taxon>
        <taxon>Alphaproteobacteria</taxon>
        <taxon>Rhodospirillales</taxon>
        <taxon>Dongiaceae</taxon>
        <taxon>Hypericibacter</taxon>
    </lineage>
</organism>
<dbReference type="RefSeq" id="WP_151175956.1">
    <property type="nucleotide sequence ID" value="NZ_CP042906.1"/>
</dbReference>
<dbReference type="Pfam" id="PF09360">
    <property type="entry name" value="zf-CDGSH"/>
    <property type="match status" value="1"/>
</dbReference>
<protein>
    <recommendedName>
        <fullName evidence="5">Iron-binding zinc finger CDGSH type domain-containing protein</fullName>
    </recommendedName>
</protein>
<dbReference type="InterPro" id="IPR018967">
    <property type="entry name" value="FeS-contain_CDGSH-typ"/>
</dbReference>
<dbReference type="GO" id="GO:0051537">
    <property type="term" value="F:2 iron, 2 sulfur cluster binding"/>
    <property type="evidence" value="ECO:0007669"/>
    <property type="project" value="UniProtKB-KW"/>
</dbReference>
<evidence type="ECO:0000313" key="6">
    <source>
        <dbReference type="EMBL" id="QEX15513.1"/>
    </source>
</evidence>
<evidence type="ECO:0000256" key="3">
    <source>
        <dbReference type="ARBA" id="ARBA00023004"/>
    </source>
</evidence>
<dbReference type="InterPro" id="IPR052950">
    <property type="entry name" value="CISD"/>
</dbReference>
<keyword evidence="4" id="KW-0411">Iron-sulfur</keyword>
<evidence type="ECO:0000256" key="2">
    <source>
        <dbReference type="ARBA" id="ARBA00022723"/>
    </source>
</evidence>
<keyword evidence="3" id="KW-0408">Iron</keyword>
<evidence type="ECO:0000256" key="4">
    <source>
        <dbReference type="ARBA" id="ARBA00023014"/>
    </source>
</evidence>
<gene>
    <name evidence="6" type="ORF">FRZ44_07970</name>
</gene>
<dbReference type="PANTHER" id="PTHR46491:SF3">
    <property type="entry name" value="CDGSH IRON-SULFUR DOMAIN-CONTAINING PROTEIN 3, MITOCHONDRIAL"/>
    <property type="match status" value="1"/>
</dbReference>
<reference evidence="6 7" key="1">
    <citation type="submission" date="2019-08" db="EMBL/GenBank/DDBJ databases">
        <title>Hyperibacter terrae gen. nov., sp. nov. and Hyperibacter viscosus sp. nov., two new members in the family Rhodospirillaceae isolated from the rhizosphere of Hypericum perforatum.</title>
        <authorList>
            <person name="Noviana Z."/>
        </authorList>
    </citation>
    <scope>NUCLEOTIDE SEQUENCE [LARGE SCALE GENOMIC DNA]</scope>
    <source>
        <strain evidence="6 7">R5913</strain>
    </source>
</reference>
<feature type="domain" description="Iron-binding zinc finger CDGSH type" evidence="5">
    <location>
        <begin position="9"/>
        <end position="46"/>
    </location>
</feature>
<sequence>MTEPIPAQKSPYAVAVTAGKKYFWCACGRSKSQPFCDGSHKGTGLAPVAWEAQATKQVFFCGCKSTQMKPLCDGTHNAL</sequence>
<dbReference type="PANTHER" id="PTHR46491">
    <property type="entry name" value="CDGSH IRON SULFUR DOMAIN PROTEIN HOMOLOG"/>
    <property type="match status" value="1"/>
</dbReference>
<dbReference type="GO" id="GO:0005737">
    <property type="term" value="C:cytoplasm"/>
    <property type="evidence" value="ECO:0007669"/>
    <property type="project" value="UniProtKB-ARBA"/>
</dbReference>
<dbReference type="Proteomes" id="UP000326202">
    <property type="component" value="Chromosome"/>
</dbReference>
<keyword evidence="1" id="KW-0001">2Fe-2S</keyword>
<proteinExistence type="predicted"/>
<feature type="domain" description="Iron-binding zinc finger CDGSH type" evidence="5">
    <location>
        <begin position="47"/>
        <end position="79"/>
    </location>
</feature>
<evidence type="ECO:0000313" key="7">
    <source>
        <dbReference type="Proteomes" id="UP000326202"/>
    </source>
</evidence>
<dbReference type="KEGG" id="htq:FRZ44_07970"/>